<dbReference type="Pfam" id="PF02595">
    <property type="entry name" value="Gly_kinase"/>
    <property type="match status" value="1"/>
</dbReference>
<dbReference type="InterPro" id="IPR036129">
    <property type="entry name" value="Glycerate_kinase_sf"/>
</dbReference>
<evidence type="ECO:0000256" key="1">
    <source>
        <dbReference type="ARBA" id="ARBA00006284"/>
    </source>
</evidence>
<dbReference type="PANTHER" id="PTHR21599:SF0">
    <property type="entry name" value="GLYCERATE KINASE"/>
    <property type="match status" value="1"/>
</dbReference>
<evidence type="ECO:0000313" key="6">
    <source>
        <dbReference type="Proteomes" id="UP001501074"/>
    </source>
</evidence>
<keyword evidence="3 4" id="KW-0418">Kinase</keyword>
<organism evidence="5 6">
    <name type="scientific">Kineosporia mesophila</name>
    <dbReference type="NCBI Taxonomy" id="566012"/>
    <lineage>
        <taxon>Bacteria</taxon>
        <taxon>Bacillati</taxon>
        <taxon>Actinomycetota</taxon>
        <taxon>Actinomycetes</taxon>
        <taxon>Kineosporiales</taxon>
        <taxon>Kineosporiaceae</taxon>
        <taxon>Kineosporia</taxon>
    </lineage>
</organism>
<gene>
    <name evidence="5" type="ORF">GCM10022223_66230</name>
</gene>
<dbReference type="PIRSF" id="PIRSF006078">
    <property type="entry name" value="GlxK"/>
    <property type="match status" value="1"/>
</dbReference>
<dbReference type="EMBL" id="BAAAZO010000012">
    <property type="protein sequence ID" value="GAA3638073.1"/>
    <property type="molecule type" value="Genomic_DNA"/>
</dbReference>
<dbReference type="Gene3D" id="3.90.1510.10">
    <property type="entry name" value="Glycerate kinase, domain 2"/>
    <property type="match status" value="1"/>
</dbReference>
<dbReference type="PANTHER" id="PTHR21599">
    <property type="entry name" value="GLYCERATE KINASE"/>
    <property type="match status" value="1"/>
</dbReference>
<reference evidence="6" key="1">
    <citation type="journal article" date="2019" name="Int. J. Syst. Evol. Microbiol.">
        <title>The Global Catalogue of Microorganisms (GCM) 10K type strain sequencing project: providing services to taxonomists for standard genome sequencing and annotation.</title>
        <authorList>
            <consortium name="The Broad Institute Genomics Platform"/>
            <consortium name="The Broad Institute Genome Sequencing Center for Infectious Disease"/>
            <person name="Wu L."/>
            <person name="Ma J."/>
        </authorList>
    </citation>
    <scope>NUCLEOTIDE SEQUENCE [LARGE SCALE GENOMIC DNA]</scope>
    <source>
        <strain evidence="6">JCM 16902</strain>
    </source>
</reference>
<dbReference type="Proteomes" id="UP001501074">
    <property type="component" value="Unassembled WGS sequence"/>
</dbReference>
<comment type="caution">
    <text evidence="5">The sequence shown here is derived from an EMBL/GenBank/DDBJ whole genome shotgun (WGS) entry which is preliminary data.</text>
</comment>
<dbReference type="InterPro" id="IPR018193">
    <property type="entry name" value="Glyc_kinase_flavodox-like_fold"/>
</dbReference>
<evidence type="ECO:0000256" key="2">
    <source>
        <dbReference type="ARBA" id="ARBA00022679"/>
    </source>
</evidence>
<dbReference type="InterPro" id="IPR018197">
    <property type="entry name" value="Glycerate_kinase_RE-like"/>
</dbReference>
<dbReference type="GO" id="GO:0016301">
    <property type="term" value="F:kinase activity"/>
    <property type="evidence" value="ECO:0007669"/>
    <property type="project" value="UniProtKB-KW"/>
</dbReference>
<comment type="similarity">
    <text evidence="1 4">Belongs to the glycerate kinase type-1 family.</text>
</comment>
<dbReference type="NCBIfam" id="TIGR00045">
    <property type="entry name" value="glycerate kinase"/>
    <property type="match status" value="1"/>
</dbReference>
<protein>
    <submittedName>
        <fullName evidence="5">Glycerate kinase</fullName>
    </submittedName>
</protein>
<sequence length="382" mass="38769">MTEVRSVSNFPDERCVLVATDKFKGTLDAATANAAIARGLRAAAPGIEVRTRRVADGGDGTLAVLLENGFEAVDVEVAGPTLVPRRSVIGRRGDEAFVELAEICGLVQLPEGRLDGLHASSWGLGLAIRAALDLGARRIHVAIGGSASTDGGLGLLAALGAVATDRDGQLVTPDASGLLVVDNLDRSGLDHRLGGVAIVAVTDVRNPLTGSQGAAHVYGPQKGLDASTIVLVDAALERWARLLRPGFSPDVPGTGAAGGVGAGILGGLGGRLTPGAPYVLDTIGFDADLAAAQLVVTGEGSWDEQSLQGKAPAEVLRRAQAAGVPAAIVAGRVASRAGLEELGVRSITALVELAGSAEIAMRDAEPLLERAGAELGQWLGTR</sequence>
<dbReference type="SUPFAM" id="SSF110738">
    <property type="entry name" value="Glycerate kinase I"/>
    <property type="match status" value="1"/>
</dbReference>
<evidence type="ECO:0000256" key="3">
    <source>
        <dbReference type="ARBA" id="ARBA00022777"/>
    </source>
</evidence>
<proteinExistence type="inferred from homology"/>
<evidence type="ECO:0000256" key="4">
    <source>
        <dbReference type="PIRNR" id="PIRNR006078"/>
    </source>
</evidence>
<evidence type="ECO:0000313" key="5">
    <source>
        <dbReference type="EMBL" id="GAA3638073.1"/>
    </source>
</evidence>
<dbReference type="Gene3D" id="3.40.50.10350">
    <property type="entry name" value="Glycerate kinase, domain 1"/>
    <property type="match status" value="1"/>
</dbReference>
<keyword evidence="6" id="KW-1185">Reference proteome</keyword>
<name>A0ABP7ARC1_9ACTN</name>
<keyword evidence="2 4" id="KW-0808">Transferase</keyword>
<dbReference type="InterPro" id="IPR004381">
    <property type="entry name" value="Glycerate_kinase"/>
</dbReference>
<accession>A0ABP7ARC1</accession>